<evidence type="ECO:0000256" key="1">
    <source>
        <dbReference type="ARBA" id="ARBA00008136"/>
    </source>
</evidence>
<dbReference type="Pfam" id="PF02586">
    <property type="entry name" value="SRAP"/>
    <property type="match status" value="1"/>
</dbReference>
<reference evidence="9 10" key="1">
    <citation type="submission" date="2023-07" db="EMBL/GenBank/DDBJ databases">
        <title>Genomic Encyclopedia of Type Strains, Phase IV (KMG-IV): sequencing the most valuable type-strain genomes for metagenomic binning, comparative biology and taxonomic classification.</title>
        <authorList>
            <person name="Goeker M."/>
        </authorList>
    </citation>
    <scope>NUCLEOTIDE SEQUENCE [LARGE SCALE GENOMIC DNA]</scope>
    <source>
        <strain evidence="9 10">DSM 17740</strain>
    </source>
</reference>
<keyword evidence="2 8" id="KW-0645">Protease</keyword>
<comment type="caution">
    <text evidence="9">The sequence shown here is derived from an EMBL/GenBank/DDBJ whole genome shotgun (WGS) entry which is preliminary data.</text>
</comment>
<dbReference type="EC" id="3.4.-.-" evidence="8"/>
<accession>A0ABU0CY83</accession>
<keyword evidence="10" id="KW-1185">Reference proteome</keyword>
<comment type="similarity">
    <text evidence="1 8">Belongs to the SOS response-associated peptidase family.</text>
</comment>
<evidence type="ECO:0000256" key="6">
    <source>
        <dbReference type="ARBA" id="ARBA00023125"/>
    </source>
</evidence>
<proteinExistence type="inferred from homology"/>
<dbReference type="PANTHER" id="PTHR13604">
    <property type="entry name" value="DC12-RELATED"/>
    <property type="match status" value="1"/>
</dbReference>
<evidence type="ECO:0000256" key="8">
    <source>
        <dbReference type="RuleBase" id="RU364100"/>
    </source>
</evidence>
<evidence type="ECO:0000313" key="10">
    <source>
        <dbReference type="Proteomes" id="UP001232445"/>
    </source>
</evidence>
<dbReference type="Proteomes" id="UP001232445">
    <property type="component" value="Unassembled WGS sequence"/>
</dbReference>
<dbReference type="SUPFAM" id="SSF143081">
    <property type="entry name" value="BB1717-like"/>
    <property type="match status" value="1"/>
</dbReference>
<keyword evidence="7" id="KW-0456">Lyase</keyword>
<evidence type="ECO:0000256" key="7">
    <source>
        <dbReference type="ARBA" id="ARBA00023239"/>
    </source>
</evidence>
<dbReference type="PANTHER" id="PTHR13604:SF0">
    <property type="entry name" value="ABASIC SITE PROCESSING PROTEIN HMCES"/>
    <property type="match status" value="1"/>
</dbReference>
<dbReference type="InterPro" id="IPR036590">
    <property type="entry name" value="SRAP-like"/>
</dbReference>
<dbReference type="InterPro" id="IPR003738">
    <property type="entry name" value="SRAP"/>
</dbReference>
<gene>
    <name evidence="9" type="ORF">J2S00_003949</name>
</gene>
<evidence type="ECO:0000256" key="5">
    <source>
        <dbReference type="ARBA" id="ARBA00023124"/>
    </source>
</evidence>
<sequence length="104" mass="11960">MCGRFTLTVDENTVLDRFNATKANDFEYVRRHNIAPSQTVLAIVNDGEKNRLGQLRWGLVPFWAKDLKIGYKMINDRAETLAEKPAFKNAFKRQRCIIPADGFL</sequence>
<evidence type="ECO:0000256" key="3">
    <source>
        <dbReference type="ARBA" id="ARBA00022763"/>
    </source>
</evidence>
<evidence type="ECO:0000313" key="9">
    <source>
        <dbReference type="EMBL" id="MDQ0341105.1"/>
    </source>
</evidence>
<keyword evidence="6" id="KW-0238">DNA-binding</keyword>
<dbReference type="Gene3D" id="3.90.1680.10">
    <property type="entry name" value="SOS response associated peptidase-like"/>
    <property type="match status" value="1"/>
</dbReference>
<organism evidence="9 10">
    <name type="scientific">Caldalkalibacillus uzonensis</name>
    <dbReference type="NCBI Taxonomy" id="353224"/>
    <lineage>
        <taxon>Bacteria</taxon>
        <taxon>Bacillati</taxon>
        <taxon>Bacillota</taxon>
        <taxon>Bacilli</taxon>
        <taxon>Bacillales</taxon>
        <taxon>Bacillaceae</taxon>
        <taxon>Caldalkalibacillus</taxon>
    </lineage>
</organism>
<keyword evidence="4 8" id="KW-0378">Hydrolase</keyword>
<keyword evidence="3" id="KW-0227">DNA damage</keyword>
<protein>
    <recommendedName>
        <fullName evidence="8">Abasic site processing protein</fullName>
        <ecNumber evidence="8">3.4.-.-</ecNumber>
    </recommendedName>
</protein>
<dbReference type="EMBL" id="JAUSUQ010000032">
    <property type="protein sequence ID" value="MDQ0341105.1"/>
    <property type="molecule type" value="Genomic_DNA"/>
</dbReference>
<keyword evidence="5" id="KW-0190">Covalent protein-DNA linkage</keyword>
<name>A0ABU0CY83_9BACI</name>
<evidence type="ECO:0000256" key="4">
    <source>
        <dbReference type="ARBA" id="ARBA00022801"/>
    </source>
</evidence>
<evidence type="ECO:0000256" key="2">
    <source>
        <dbReference type="ARBA" id="ARBA00022670"/>
    </source>
</evidence>